<dbReference type="AlphaFoldDB" id="A0AAV0ZE82"/>
<organism evidence="2 3">
    <name type="scientific">Vicia faba</name>
    <name type="common">Broad bean</name>
    <name type="synonym">Faba vulgaris</name>
    <dbReference type="NCBI Taxonomy" id="3906"/>
    <lineage>
        <taxon>Eukaryota</taxon>
        <taxon>Viridiplantae</taxon>
        <taxon>Streptophyta</taxon>
        <taxon>Embryophyta</taxon>
        <taxon>Tracheophyta</taxon>
        <taxon>Spermatophyta</taxon>
        <taxon>Magnoliopsida</taxon>
        <taxon>eudicotyledons</taxon>
        <taxon>Gunneridae</taxon>
        <taxon>Pentapetalae</taxon>
        <taxon>rosids</taxon>
        <taxon>fabids</taxon>
        <taxon>Fabales</taxon>
        <taxon>Fabaceae</taxon>
        <taxon>Papilionoideae</taxon>
        <taxon>50 kb inversion clade</taxon>
        <taxon>NPAAA clade</taxon>
        <taxon>Hologalegina</taxon>
        <taxon>IRL clade</taxon>
        <taxon>Fabeae</taxon>
        <taxon>Vicia</taxon>
    </lineage>
</organism>
<dbReference type="Proteomes" id="UP001157006">
    <property type="component" value="Chromosome 1S"/>
</dbReference>
<keyword evidence="3" id="KW-1185">Reference proteome</keyword>
<evidence type="ECO:0000256" key="1">
    <source>
        <dbReference type="SAM" id="MobiDB-lite"/>
    </source>
</evidence>
<protein>
    <submittedName>
        <fullName evidence="2">Uncharacterized protein</fullName>
    </submittedName>
</protein>
<name>A0AAV0ZE82_VICFA</name>
<sequence>MGNPRTAENPQPTRPTSNPLRNNIATKAPPLMNSVPLPVNHHLQTDVLQIRTTSSRPDRRLQLYLRSPLKVQPRLPPSVKSTNKRILSTI</sequence>
<dbReference type="EMBL" id="OX451735">
    <property type="protein sequence ID" value="CAI8595122.1"/>
    <property type="molecule type" value="Genomic_DNA"/>
</dbReference>
<accession>A0AAV0ZE82</accession>
<evidence type="ECO:0000313" key="2">
    <source>
        <dbReference type="EMBL" id="CAI8595122.1"/>
    </source>
</evidence>
<proteinExistence type="predicted"/>
<feature type="region of interest" description="Disordered" evidence="1">
    <location>
        <begin position="1"/>
        <end position="24"/>
    </location>
</feature>
<gene>
    <name evidence="2" type="ORF">VFH_I175560</name>
</gene>
<evidence type="ECO:0000313" key="3">
    <source>
        <dbReference type="Proteomes" id="UP001157006"/>
    </source>
</evidence>
<reference evidence="2 3" key="1">
    <citation type="submission" date="2023-01" db="EMBL/GenBank/DDBJ databases">
        <authorList>
            <person name="Kreplak J."/>
        </authorList>
    </citation>
    <scope>NUCLEOTIDE SEQUENCE [LARGE SCALE GENOMIC DNA]</scope>
</reference>